<evidence type="ECO:0000313" key="3">
    <source>
        <dbReference type="EMBL" id="TCC62332.1"/>
    </source>
</evidence>
<dbReference type="Pfam" id="PF01425">
    <property type="entry name" value="Amidase"/>
    <property type="match status" value="1"/>
</dbReference>
<dbReference type="GO" id="GO:0003824">
    <property type="term" value="F:catalytic activity"/>
    <property type="evidence" value="ECO:0007669"/>
    <property type="project" value="InterPro"/>
</dbReference>
<dbReference type="PANTHER" id="PTHR11895">
    <property type="entry name" value="TRANSAMIDASE"/>
    <property type="match status" value="1"/>
</dbReference>
<comment type="caution">
    <text evidence="3">The sequence shown here is derived from an EMBL/GenBank/DDBJ whole genome shotgun (WGS) entry which is preliminary data.</text>
</comment>
<protein>
    <submittedName>
        <fullName evidence="3">Amidase</fullName>
    </submittedName>
</protein>
<dbReference type="OrthoDB" id="9811471at2"/>
<sequence>MQPRDGHPAMGRTGPSGIPRLRLLHRRVGLLLVLQLLMTAAWPSLATLRRDQVSGDLTSVALVNECLNRITELNPRLGAILALNPLASAEAAEADEHLSRTGDVLGPLHGIPILVKDVFETRGIPTSFGCHAFRDYLPEADAEAVRRLRAAGAIILGKTATPDFAMSWLFDSSIGVRTVNGRSPQHDAGGSSSGSAVAVAAGLVPAALGSDTGGSVRVPASFNGVVGMRPTPGLVPAHGLSALVSMQDTPGPLTSCVDDAELLLAVLSDGRLPVSEPTRPLESYRLGHLLRPGDPVAWGGSDQVSTVVGKALARLGVPVADVEVPALEGLLRDSSPYVVAARADLDAFLASRPALQGRSFTELYDEGVFPEELDLAELLATRSSPSVRGRVELLAGRRRLREAMVNVMTSRGLDALVYPTVRVPAPRRDRDRLRLPSRALPVNTLVASQADLPALTLPVGRTDEGLPVGLELLGLPARDAGLLRLARLVERASDAEPAFEFRP</sequence>
<dbReference type="Proteomes" id="UP000291144">
    <property type="component" value="Unassembled WGS sequence"/>
</dbReference>
<dbReference type="AlphaFoldDB" id="A0A4V2MB99"/>
<dbReference type="EMBL" id="SJKB01000004">
    <property type="protein sequence ID" value="TCC62332.1"/>
    <property type="molecule type" value="Genomic_DNA"/>
</dbReference>
<dbReference type="SUPFAM" id="SSF75304">
    <property type="entry name" value="Amidase signature (AS) enzymes"/>
    <property type="match status" value="1"/>
</dbReference>
<name>A0A4V2MB99_9ACTN</name>
<evidence type="ECO:0000256" key="1">
    <source>
        <dbReference type="ARBA" id="ARBA00009199"/>
    </source>
</evidence>
<evidence type="ECO:0000259" key="2">
    <source>
        <dbReference type="Pfam" id="PF01425"/>
    </source>
</evidence>
<comment type="similarity">
    <text evidence="1">Belongs to the amidase family.</text>
</comment>
<dbReference type="InterPro" id="IPR023631">
    <property type="entry name" value="Amidase_dom"/>
</dbReference>
<evidence type="ECO:0000313" key="4">
    <source>
        <dbReference type="Proteomes" id="UP000291144"/>
    </source>
</evidence>
<dbReference type="PANTHER" id="PTHR11895:SF7">
    <property type="entry name" value="GLUTAMYL-TRNA(GLN) AMIDOTRANSFERASE SUBUNIT A, MITOCHONDRIAL"/>
    <property type="match status" value="1"/>
</dbReference>
<gene>
    <name evidence="3" type="ORF">E0H73_16695</name>
</gene>
<accession>A0A4V2MB99</accession>
<dbReference type="InterPro" id="IPR036928">
    <property type="entry name" value="AS_sf"/>
</dbReference>
<proteinExistence type="inferred from homology"/>
<dbReference type="PROSITE" id="PS00571">
    <property type="entry name" value="AMIDASES"/>
    <property type="match status" value="1"/>
</dbReference>
<organism evidence="3 4">
    <name type="scientific">Kribbella pittospori</name>
    <dbReference type="NCBI Taxonomy" id="722689"/>
    <lineage>
        <taxon>Bacteria</taxon>
        <taxon>Bacillati</taxon>
        <taxon>Actinomycetota</taxon>
        <taxon>Actinomycetes</taxon>
        <taxon>Propionibacteriales</taxon>
        <taxon>Kribbellaceae</taxon>
        <taxon>Kribbella</taxon>
    </lineage>
</organism>
<keyword evidence="4" id="KW-1185">Reference proteome</keyword>
<feature type="domain" description="Amidase" evidence="2">
    <location>
        <begin position="62"/>
        <end position="483"/>
    </location>
</feature>
<dbReference type="InterPro" id="IPR000120">
    <property type="entry name" value="Amidase"/>
</dbReference>
<dbReference type="InterPro" id="IPR020556">
    <property type="entry name" value="Amidase_CS"/>
</dbReference>
<dbReference type="Gene3D" id="3.90.1300.10">
    <property type="entry name" value="Amidase signature (AS) domain"/>
    <property type="match status" value="1"/>
</dbReference>
<reference evidence="3 4" key="1">
    <citation type="submission" date="2019-02" db="EMBL/GenBank/DDBJ databases">
        <title>Kribbella capetownensis sp. nov. and Kribbella speibonae sp. nov., isolated from soil.</title>
        <authorList>
            <person name="Curtis S.M."/>
            <person name="Norton I."/>
            <person name="Everest G.J."/>
            <person name="Meyers P.R."/>
        </authorList>
    </citation>
    <scope>NUCLEOTIDE SEQUENCE [LARGE SCALE GENOMIC DNA]</scope>
    <source>
        <strain evidence="3 4">NRRL B-24813</strain>
    </source>
</reference>